<dbReference type="GO" id="GO:0051392">
    <property type="term" value="F:tRNA cytidine N4-acetyltransferase activity"/>
    <property type="evidence" value="ECO:0007669"/>
    <property type="project" value="UniProtKB-UniRule"/>
</dbReference>
<keyword evidence="7 9" id="KW-0694">RNA-binding</keyword>
<feature type="binding site" evidence="9">
    <location>
        <position position="342"/>
    </location>
    <ligand>
        <name>ATP</name>
        <dbReference type="ChEBI" id="CHEBI:30616"/>
    </ligand>
</feature>
<evidence type="ECO:0000256" key="1">
    <source>
        <dbReference type="ARBA" id="ARBA00022490"/>
    </source>
</evidence>
<keyword evidence="2 9" id="KW-0820">tRNA-binding</keyword>
<keyword evidence="12" id="KW-1185">Reference proteome</keyword>
<dbReference type="GO" id="GO:1904812">
    <property type="term" value="P:rRNA acetylation involved in maturation of SSU-rRNA"/>
    <property type="evidence" value="ECO:0007669"/>
    <property type="project" value="TreeGrafter"/>
</dbReference>
<comment type="similarity">
    <text evidence="9">Belongs to the TmcA family.</text>
</comment>
<evidence type="ECO:0000256" key="8">
    <source>
        <dbReference type="ARBA" id="ARBA00023315"/>
    </source>
</evidence>
<dbReference type="InterPro" id="IPR007807">
    <property type="entry name" value="TcmA/NAT10_helicase"/>
</dbReference>
<dbReference type="InterPro" id="IPR024914">
    <property type="entry name" value="tRNA_acetyltr_TmcA"/>
</dbReference>
<dbReference type="Gene3D" id="3.40.50.300">
    <property type="entry name" value="P-loop containing nucleotide triphosphate hydrolases"/>
    <property type="match status" value="1"/>
</dbReference>
<feature type="binding site" evidence="9">
    <location>
        <position position="189"/>
    </location>
    <ligand>
        <name>ATP</name>
        <dbReference type="ChEBI" id="CHEBI:30616"/>
    </ligand>
</feature>
<comment type="function">
    <text evidence="9">Catalyzes the formation of N(4)-acetylcytidine (ac(4)C) at the wobble position of tRNA(Met), by using acetyl-CoA as an acetyl donor and ATP (or GTP).</text>
</comment>
<dbReference type="Gene3D" id="3.40.50.11040">
    <property type="match status" value="1"/>
</dbReference>
<dbReference type="InterPro" id="IPR000182">
    <property type="entry name" value="GNAT_dom"/>
</dbReference>
<evidence type="ECO:0000256" key="3">
    <source>
        <dbReference type="ARBA" id="ARBA00022679"/>
    </source>
</evidence>
<evidence type="ECO:0000256" key="2">
    <source>
        <dbReference type="ARBA" id="ARBA00022555"/>
    </source>
</evidence>
<dbReference type="AlphaFoldDB" id="A0AAE3G7C3"/>
<dbReference type="EC" id="2.3.1.193" evidence="9"/>
<dbReference type="GO" id="GO:0000049">
    <property type="term" value="F:tRNA binding"/>
    <property type="evidence" value="ECO:0007669"/>
    <property type="project" value="UniProtKB-UniRule"/>
</dbReference>
<proteinExistence type="inferred from homology"/>
<dbReference type="GO" id="GO:0005737">
    <property type="term" value="C:cytoplasm"/>
    <property type="evidence" value="ECO:0007669"/>
    <property type="project" value="UniProtKB-SubCell"/>
</dbReference>
<dbReference type="InterPro" id="IPR027417">
    <property type="entry name" value="P-loop_NTPase"/>
</dbReference>
<keyword evidence="1 9" id="KW-0963">Cytoplasm</keyword>
<evidence type="ECO:0000256" key="6">
    <source>
        <dbReference type="ARBA" id="ARBA00022840"/>
    </source>
</evidence>
<comment type="catalytic activity">
    <reaction evidence="9">
        <text>cytidine(34) in elongator tRNA(Met) + acetyl-CoA + ATP + H2O = N(4)-acetylcytidine(34) in elongator tRNA(Met) + ADP + phosphate + CoA + H(+)</text>
        <dbReference type="Rhea" id="RHEA:43788"/>
        <dbReference type="Rhea" id="RHEA-COMP:10693"/>
        <dbReference type="Rhea" id="RHEA-COMP:10694"/>
        <dbReference type="ChEBI" id="CHEBI:15377"/>
        <dbReference type="ChEBI" id="CHEBI:15378"/>
        <dbReference type="ChEBI" id="CHEBI:30616"/>
        <dbReference type="ChEBI" id="CHEBI:43474"/>
        <dbReference type="ChEBI" id="CHEBI:57287"/>
        <dbReference type="ChEBI" id="CHEBI:57288"/>
        <dbReference type="ChEBI" id="CHEBI:74900"/>
        <dbReference type="ChEBI" id="CHEBI:82748"/>
        <dbReference type="ChEBI" id="CHEBI:456216"/>
        <dbReference type="EC" id="2.3.1.193"/>
    </reaction>
</comment>
<dbReference type="GO" id="GO:1990883">
    <property type="term" value="F:18S rRNA cytidine N-acetyltransferase activity"/>
    <property type="evidence" value="ECO:0007669"/>
    <property type="project" value="TreeGrafter"/>
</dbReference>
<protein>
    <recommendedName>
        <fullName evidence="9">tRNA(Met) cytidine acetyltransferase TmcA</fullName>
        <ecNumber evidence="9">2.3.1.193</ecNumber>
    </recommendedName>
</protein>
<dbReference type="InterPro" id="IPR016181">
    <property type="entry name" value="Acyl_CoA_acyltransferase"/>
</dbReference>
<evidence type="ECO:0000256" key="7">
    <source>
        <dbReference type="ARBA" id="ARBA00022884"/>
    </source>
</evidence>
<evidence type="ECO:0000313" key="11">
    <source>
        <dbReference type="EMBL" id="MCP1676136.1"/>
    </source>
</evidence>
<comment type="subcellular location">
    <subcellularLocation>
        <location evidence="9">Cytoplasm</location>
    </subcellularLocation>
</comment>
<evidence type="ECO:0000313" key="12">
    <source>
        <dbReference type="Proteomes" id="UP001205843"/>
    </source>
</evidence>
<dbReference type="Pfam" id="PF08351">
    <property type="entry name" value="TmcA_N"/>
    <property type="match status" value="1"/>
</dbReference>
<dbReference type="InterPro" id="IPR013562">
    <property type="entry name" value="TmcA/NAT10_N"/>
</dbReference>
<organism evidence="11 12">
    <name type="scientific">Natronocella acetinitrilica</name>
    <dbReference type="NCBI Taxonomy" id="414046"/>
    <lineage>
        <taxon>Bacteria</taxon>
        <taxon>Pseudomonadati</taxon>
        <taxon>Pseudomonadota</taxon>
        <taxon>Gammaproteobacteria</taxon>
        <taxon>Chromatiales</taxon>
        <taxon>Ectothiorhodospiraceae</taxon>
        <taxon>Natronocella</taxon>
    </lineage>
</organism>
<keyword evidence="4 9" id="KW-0819">tRNA processing</keyword>
<dbReference type="GO" id="GO:0051391">
    <property type="term" value="P:tRNA acetylation"/>
    <property type="evidence" value="ECO:0007669"/>
    <property type="project" value="UniProtKB-UniRule"/>
</dbReference>
<dbReference type="Gene3D" id="3.40.630.30">
    <property type="match status" value="1"/>
</dbReference>
<keyword evidence="8 9" id="KW-0012">Acyltransferase</keyword>
<comment type="caution">
    <text evidence="9">Lacks conserved residue(s) required for the propagation of feature annotation.</text>
</comment>
<dbReference type="Pfam" id="PF05127">
    <property type="entry name" value="NAT10_TcmA_helicase"/>
    <property type="match status" value="1"/>
</dbReference>
<dbReference type="HAMAP" id="MF_01886">
    <property type="entry name" value="tRNA_acetyltr_TmcA"/>
    <property type="match status" value="1"/>
</dbReference>
<keyword evidence="3 9" id="KW-0808">Transferase</keyword>
<feature type="domain" description="N-acetyltransferase" evidence="10">
    <location>
        <begin position="420"/>
        <end position="549"/>
    </location>
</feature>
<dbReference type="SUPFAM" id="SSF55729">
    <property type="entry name" value="Acyl-CoA N-acyltransferases (Nat)"/>
    <property type="match status" value="1"/>
</dbReference>
<sequence>MNTASPKETAFPDWLAVLREGLAMGRQRRLVCLAGRRDWALSLAAELAPVESGLWVGDDETAPPNWPSSQATGARDCLGSELDLAAWDAWAGLDPDGFGALSGAIRAGGVLILCCPPLDDWPHYADPEHVRLAVEGYPMASISGRFLARFARCLREDEDVLVVREGAPLPPLPAAPVEAVDDPQCYVEQGLAIEEVCRVAGGRRRRPLVLTADRGRGKSAALGFAAARLHKQMPQARILLTAPRHEQCEAVYRFAGAAAPIYVSPADLLEQTPPADLLLVDEAAGIAPDILQALLLRYNRIVFSTTVHGYEGTGRGFSLRFRSALDRDAPGWRQLELREPMRWAADDPLERLTFSCLLLNAELPEAPAVGSADRLRCRLLDRDALLADEPLLRQVFGLLVQAHYRTRPMDLRHLLDGPNLSVHLAAMADQVVGIALVAEEGGFPPELAEAIWTGRRRPQGHLLPQSLAAHVGVRQGAALRGLRIMRIAVHPDCRRRGVGSALLGSLVEAAEANSLDMIGSSFGVTPDLLTFWWSNGFLPLRVGMRRDAASGTHSLLVARSISDAARERVAEGRHRFRRELPLHLQDTLSTLAWDVCDGVLGQLGEAGSPPGGQDWLDAAAFASTCRAYEASLASLHTLAWWALVERAARHSLTERHRAVFILKLLQGRSWRDTARSLGLSGRGEVIAVLKEAVLELVHHHGPSSVREFPAVWQAQRPDSENC</sequence>
<accession>A0AAE3G7C3</accession>
<dbReference type="PANTHER" id="PTHR10925">
    <property type="entry name" value="N-ACETYLTRANSFERASE 10"/>
    <property type="match status" value="1"/>
</dbReference>
<feature type="binding site" evidence="9">
    <location>
        <begin position="487"/>
        <end position="489"/>
    </location>
    <ligand>
        <name>acetyl-CoA</name>
        <dbReference type="ChEBI" id="CHEBI:57288"/>
    </ligand>
</feature>
<dbReference type="GO" id="GO:0002101">
    <property type="term" value="P:tRNA wobble cytosine modification"/>
    <property type="evidence" value="ECO:0007669"/>
    <property type="project" value="UniProtKB-UniRule"/>
</dbReference>
<reference evidence="11" key="1">
    <citation type="submission" date="2022-03" db="EMBL/GenBank/DDBJ databases">
        <title>Genomic Encyclopedia of Type Strains, Phase III (KMG-III): the genomes of soil and plant-associated and newly described type strains.</title>
        <authorList>
            <person name="Whitman W."/>
        </authorList>
    </citation>
    <scope>NUCLEOTIDE SEQUENCE</scope>
    <source>
        <strain evidence="11">ANL 6-2</strain>
    </source>
</reference>
<dbReference type="PANTHER" id="PTHR10925:SF5">
    <property type="entry name" value="RNA CYTIDINE ACETYLTRANSFERASE"/>
    <property type="match status" value="1"/>
</dbReference>
<dbReference type="InterPro" id="IPR032672">
    <property type="entry name" value="TmcA/NAT10/Kre33"/>
</dbReference>
<gene>
    <name evidence="9" type="primary">tmcA</name>
    <name evidence="11" type="ORF">J2T57_003295</name>
</gene>
<dbReference type="RefSeq" id="WP_253481011.1">
    <property type="nucleotide sequence ID" value="NZ_JALJXV010000008.1"/>
</dbReference>
<dbReference type="PROSITE" id="PS51186">
    <property type="entry name" value="GNAT"/>
    <property type="match status" value="1"/>
</dbReference>
<dbReference type="Proteomes" id="UP001205843">
    <property type="component" value="Unassembled WGS sequence"/>
</dbReference>
<comment type="caution">
    <text evidence="11">The sequence shown here is derived from an EMBL/GenBank/DDBJ whole genome shotgun (WGS) entry which is preliminary data.</text>
</comment>
<dbReference type="SUPFAM" id="SSF52540">
    <property type="entry name" value="P-loop containing nucleoside triphosphate hydrolases"/>
    <property type="match status" value="1"/>
</dbReference>
<dbReference type="InterPro" id="IPR038321">
    <property type="entry name" value="TmcA_C_sf"/>
</dbReference>
<evidence type="ECO:0000256" key="9">
    <source>
        <dbReference type="HAMAP-Rule" id="MF_01886"/>
    </source>
</evidence>
<dbReference type="GO" id="GO:0005524">
    <property type="term" value="F:ATP binding"/>
    <property type="evidence" value="ECO:0007669"/>
    <property type="project" value="UniProtKB-UniRule"/>
</dbReference>
<evidence type="ECO:0000256" key="5">
    <source>
        <dbReference type="ARBA" id="ARBA00022741"/>
    </source>
</evidence>
<name>A0AAE3G7C3_9GAMM</name>
<keyword evidence="5 9" id="KW-0547">Nucleotide-binding</keyword>
<dbReference type="Gene3D" id="1.20.120.890">
    <property type="entry name" value="tRNA(Met) cytidine acetyltransferase, tail domain"/>
    <property type="match status" value="1"/>
</dbReference>
<evidence type="ECO:0000259" key="10">
    <source>
        <dbReference type="PROSITE" id="PS51186"/>
    </source>
</evidence>
<keyword evidence="6 9" id="KW-0067">ATP-binding</keyword>
<evidence type="ECO:0000256" key="4">
    <source>
        <dbReference type="ARBA" id="ARBA00022694"/>
    </source>
</evidence>
<dbReference type="CDD" id="cd04301">
    <property type="entry name" value="NAT_SF"/>
    <property type="match status" value="1"/>
</dbReference>
<dbReference type="EMBL" id="JALJXV010000008">
    <property type="protein sequence ID" value="MCP1676136.1"/>
    <property type="molecule type" value="Genomic_DNA"/>
</dbReference>
<dbReference type="Pfam" id="PF13718">
    <property type="entry name" value="GNAT_acetyltr_2"/>
    <property type="match status" value="1"/>
</dbReference>